<dbReference type="EMBL" id="BTRK01000006">
    <property type="protein sequence ID" value="GMR56962.1"/>
    <property type="molecule type" value="Genomic_DNA"/>
</dbReference>
<dbReference type="AlphaFoldDB" id="A0AAN5D7P1"/>
<protein>
    <submittedName>
        <fullName evidence="6">Uncharacterized protein</fullName>
    </submittedName>
</protein>
<comment type="caution">
    <text evidence="6">The sequence shown here is derived from an EMBL/GenBank/DDBJ whole genome shotgun (WGS) entry which is preliminary data.</text>
</comment>
<gene>
    <name evidence="1" type="ORF">PMAYCL1PPCAC_00679</name>
    <name evidence="2" type="ORF">PMAYCL1PPCAC_16552</name>
    <name evidence="3" type="ORF">PMAYCL1PPCAC_16553</name>
    <name evidence="4" type="ORF">PMAYCL1PPCAC_17071</name>
    <name evidence="5" type="ORF">PMAYCL1PPCAC_27157</name>
    <name evidence="6" type="ORF">PMAYCL1PPCAC_27354</name>
</gene>
<keyword evidence="7" id="KW-1185">Reference proteome</keyword>
<name>A0AAN5D7P1_9BILA</name>
<evidence type="ECO:0000313" key="4">
    <source>
        <dbReference type="EMBL" id="GMR46876.1"/>
    </source>
</evidence>
<reference evidence="7" key="1">
    <citation type="submission" date="2022-10" db="EMBL/GenBank/DDBJ databases">
        <title>Genome assembly of Pristionchus species.</title>
        <authorList>
            <person name="Yoshida K."/>
            <person name="Sommer R.J."/>
        </authorList>
    </citation>
    <scope>NUCLEOTIDE SEQUENCE [LARGE SCALE GENOMIC DNA]</scope>
    <source>
        <strain evidence="4 7">RS5460</strain>
    </source>
</reference>
<evidence type="ECO:0000313" key="1">
    <source>
        <dbReference type="EMBL" id="GMR30484.1"/>
    </source>
</evidence>
<evidence type="ECO:0000313" key="6">
    <source>
        <dbReference type="EMBL" id="GMR57159.1"/>
    </source>
</evidence>
<dbReference type="EMBL" id="BTRK01000004">
    <property type="protein sequence ID" value="GMR46357.1"/>
    <property type="molecule type" value="Genomic_DNA"/>
</dbReference>
<evidence type="ECO:0000313" key="2">
    <source>
        <dbReference type="EMBL" id="GMR46357.1"/>
    </source>
</evidence>
<sequence>LLQLMIQPCSSNPMPLRQRLGIFPEQRARLLWPLQQRALLCPSLPSTRPRPLLPSSSFCSLSSSSSFPFSSSSSRPRPEWSSSVFETGASFCLDSIPDLELMDERGGEVATEWTWEGKGEEEDSTYLRMTWRPVEGKRMKLLHSTLLLKTDKVGRDEASASLVAFTSQ</sequence>
<evidence type="ECO:0000313" key="5">
    <source>
        <dbReference type="EMBL" id="GMR56962.1"/>
    </source>
</evidence>
<dbReference type="EMBL" id="BTRK01000004">
    <property type="protein sequence ID" value="GMR46358.1"/>
    <property type="molecule type" value="Genomic_DNA"/>
</dbReference>
<dbReference type="EMBL" id="BTRK01000001">
    <property type="protein sequence ID" value="GMR30484.1"/>
    <property type="molecule type" value="Genomic_DNA"/>
</dbReference>
<reference evidence="6" key="2">
    <citation type="submission" date="2023-06" db="EMBL/GenBank/DDBJ databases">
        <title>Genome assembly of Pristionchus species.</title>
        <authorList>
            <person name="Yoshida K."/>
            <person name="Sommer R.J."/>
        </authorList>
    </citation>
    <scope>NUCLEOTIDE SEQUENCE</scope>
    <source>
        <strain evidence="6 7">RS5460</strain>
    </source>
</reference>
<organism evidence="6 7">
    <name type="scientific">Pristionchus mayeri</name>
    <dbReference type="NCBI Taxonomy" id="1317129"/>
    <lineage>
        <taxon>Eukaryota</taxon>
        <taxon>Metazoa</taxon>
        <taxon>Ecdysozoa</taxon>
        <taxon>Nematoda</taxon>
        <taxon>Chromadorea</taxon>
        <taxon>Rhabditida</taxon>
        <taxon>Rhabditina</taxon>
        <taxon>Diplogasteromorpha</taxon>
        <taxon>Diplogasteroidea</taxon>
        <taxon>Neodiplogasteridae</taxon>
        <taxon>Pristionchus</taxon>
    </lineage>
</organism>
<feature type="non-terminal residue" evidence="6">
    <location>
        <position position="1"/>
    </location>
</feature>
<dbReference type="EMBL" id="BTRK01000006">
    <property type="protein sequence ID" value="GMR57159.1"/>
    <property type="molecule type" value="Genomic_DNA"/>
</dbReference>
<accession>A0AAN5D7P1</accession>
<dbReference type="EMBL" id="BTRK01000004">
    <property type="protein sequence ID" value="GMR46876.1"/>
    <property type="molecule type" value="Genomic_DNA"/>
</dbReference>
<proteinExistence type="predicted"/>
<evidence type="ECO:0000313" key="7">
    <source>
        <dbReference type="Proteomes" id="UP001328107"/>
    </source>
</evidence>
<evidence type="ECO:0000313" key="3">
    <source>
        <dbReference type="EMBL" id="GMR46358.1"/>
    </source>
</evidence>
<dbReference type="Proteomes" id="UP001328107">
    <property type="component" value="Unassembled WGS sequence"/>
</dbReference>